<organism evidence="1 2">
    <name type="scientific">Clostridium neuense</name>
    <dbReference type="NCBI Taxonomy" id="1728934"/>
    <lineage>
        <taxon>Bacteria</taxon>
        <taxon>Bacillati</taxon>
        <taxon>Bacillota</taxon>
        <taxon>Clostridia</taxon>
        <taxon>Eubacteriales</taxon>
        <taxon>Clostridiaceae</taxon>
        <taxon>Clostridium</taxon>
    </lineage>
</organism>
<dbReference type="Pfam" id="PF14276">
    <property type="entry name" value="DUF4363"/>
    <property type="match status" value="1"/>
</dbReference>
<proteinExistence type="predicted"/>
<name>A0ABW8TBW2_9CLOT</name>
<evidence type="ECO:0000313" key="2">
    <source>
        <dbReference type="Proteomes" id="UP001623592"/>
    </source>
</evidence>
<comment type="caution">
    <text evidence="1">The sequence shown here is derived from an EMBL/GenBank/DDBJ whole genome shotgun (WGS) entry which is preliminary data.</text>
</comment>
<dbReference type="InterPro" id="IPR025373">
    <property type="entry name" value="DUF4363"/>
</dbReference>
<gene>
    <name evidence="1" type="ORF">ACJDT4_04565</name>
</gene>
<sequence>MKNVIFSAALFICVLGFSIYSIAHVNKICNSMLAINAKLENSIQDSSWKQAEKNLNKFSKQWDSYSNLLSVYVHHAETDDISMEVEKLSQAIRYKDAKDSMESAHTIEFLINHIRDLEKINIQNIF</sequence>
<dbReference type="RefSeq" id="WP_406786355.1">
    <property type="nucleotide sequence ID" value="NZ_JBJIAA010000003.1"/>
</dbReference>
<reference evidence="1 2" key="1">
    <citation type="submission" date="2024-11" db="EMBL/GenBank/DDBJ databases">
        <authorList>
            <person name="Heng Y.C."/>
            <person name="Lim A.C.H."/>
            <person name="Lee J.K.Y."/>
            <person name="Kittelmann S."/>
        </authorList>
    </citation>
    <scope>NUCLEOTIDE SEQUENCE [LARGE SCALE GENOMIC DNA]</scope>
    <source>
        <strain evidence="1 2">WILCCON 0114</strain>
    </source>
</reference>
<dbReference type="Proteomes" id="UP001623592">
    <property type="component" value="Unassembled WGS sequence"/>
</dbReference>
<accession>A0ABW8TBW2</accession>
<protein>
    <submittedName>
        <fullName evidence="1">DUF4363 family protein</fullName>
    </submittedName>
</protein>
<keyword evidence="2" id="KW-1185">Reference proteome</keyword>
<evidence type="ECO:0000313" key="1">
    <source>
        <dbReference type="EMBL" id="MFL0249686.1"/>
    </source>
</evidence>
<dbReference type="EMBL" id="JBJIAA010000003">
    <property type="protein sequence ID" value="MFL0249686.1"/>
    <property type="molecule type" value="Genomic_DNA"/>
</dbReference>